<proteinExistence type="predicted"/>
<dbReference type="SUPFAM" id="SSF51658">
    <property type="entry name" value="Xylose isomerase-like"/>
    <property type="match status" value="1"/>
</dbReference>
<evidence type="ECO:0000313" key="3">
    <source>
        <dbReference type="Proteomes" id="UP000240859"/>
    </source>
</evidence>
<dbReference type="Pfam" id="PF01261">
    <property type="entry name" value="AP_endonuc_2"/>
    <property type="match status" value="1"/>
</dbReference>
<accession>A0ABX5IKG1</accession>
<dbReference type="PANTHER" id="PTHR12110:SF41">
    <property type="entry name" value="INOSOSE DEHYDRATASE"/>
    <property type="match status" value="1"/>
</dbReference>
<dbReference type="EMBL" id="PZFR01000118">
    <property type="protein sequence ID" value="PTI66387.1"/>
    <property type="molecule type" value="Genomic_DNA"/>
</dbReference>
<evidence type="ECO:0000259" key="1">
    <source>
        <dbReference type="Pfam" id="PF01261"/>
    </source>
</evidence>
<reference evidence="2 3" key="1">
    <citation type="journal article" date="2016" name="Front. Microbiol.">
        <title>Comprehensive Phylogenetic Analysis of Bovine Non-aureus Staphylococci Species Based on Whole-Genome Sequencing.</title>
        <authorList>
            <person name="Naushad S."/>
            <person name="Barkema H.W."/>
            <person name="Luby C."/>
            <person name="Condas L.A."/>
            <person name="Nobrega D.B."/>
            <person name="Carson D.A."/>
            <person name="De Buck J."/>
        </authorList>
    </citation>
    <scope>NUCLEOTIDE SEQUENCE [LARGE SCALE GENOMIC DNA]</scope>
    <source>
        <strain evidence="2 3">SNUC 1084</strain>
    </source>
</reference>
<dbReference type="InterPro" id="IPR013022">
    <property type="entry name" value="Xyl_isomerase-like_TIM-brl"/>
</dbReference>
<dbReference type="RefSeq" id="WP_107601345.1">
    <property type="nucleotide sequence ID" value="NZ_JBOILH010000001.1"/>
</dbReference>
<comment type="caution">
    <text evidence="2">The sequence shown here is derived from an EMBL/GenBank/DDBJ whole genome shotgun (WGS) entry which is preliminary data.</text>
</comment>
<name>A0ABX5IKG1_9STAP</name>
<keyword evidence="2" id="KW-0413">Isomerase</keyword>
<dbReference type="Gene3D" id="3.20.20.150">
    <property type="entry name" value="Divalent-metal-dependent TIM barrel enzymes"/>
    <property type="match status" value="1"/>
</dbReference>
<dbReference type="PANTHER" id="PTHR12110">
    <property type="entry name" value="HYDROXYPYRUVATE ISOMERASE"/>
    <property type="match status" value="1"/>
</dbReference>
<organism evidence="2 3">
    <name type="scientific">Staphylococcus succinus</name>
    <dbReference type="NCBI Taxonomy" id="61015"/>
    <lineage>
        <taxon>Bacteria</taxon>
        <taxon>Bacillati</taxon>
        <taxon>Bacillota</taxon>
        <taxon>Bacilli</taxon>
        <taxon>Bacillales</taxon>
        <taxon>Staphylococcaceae</taxon>
        <taxon>Staphylococcus</taxon>
    </lineage>
</organism>
<keyword evidence="3" id="KW-1185">Reference proteome</keyword>
<evidence type="ECO:0000313" key="2">
    <source>
        <dbReference type="EMBL" id="PTI66387.1"/>
    </source>
</evidence>
<dbReference type="InterPro" id="IPR036237">
    <property type="entry name" value="Xyl_isomerase-like_sf"/>
</dbReference>
<dbReference type="InterPro" id="IPR050312">
    <property type="entry name" value="IolE/XylAMocC-like"/>
</dbReference>
<gene>
    <name evidence="2" type="ORF">BU057_12200</name>
</gene>
<dbReference type="Proteomes" id="UP000240859">
    <property type="component" value="Unassembled WGS sequence"/>
</dbReference>
<dbReference type="GO" id="GO:0016853">
    <property type="term" value="F:isomerase activity"/>
    <property type="evidence" value="ECO:0007669"/>
    <property type="project" value="UniProtKB-KW"/>
</dbReference>
<sequence length="270" mass="30934">MRDYGFCFWSFGDISFEEKCKIAQDIGVDGVEVEGILEEDPIKIKDTLKKYNLKPLSITPANVDISSVENSIRKNAVEYFLDLIDWSKKMEAPRLCLHGDVGKVKGSEDNKLDWQLLVSSTKEIMEKAEKNNIEVVFEVLNRYENHQIVTCEEALKLIKDVNSPNLYILLDSYHMNIEEKNPLESIQFAGNKLGVYHVADSNRQKLGNGHSDIKNQIQALHSINYTGPIIMEMMAQGPNPFTPIKGSNYVEVLTNYYKDSLNLIKKWDYY</sequence>
<feature type="domain" description="Xylose isomerase-like TIM barrel" evidence="1">
    <location>
        <begin position="21"/>
        <end position="237"/>
    </location>
</feature>
<protein>
    <submittedName>
        <fullName evidence="2">Sugar phosphate isomerase/epimerase</fullName>
    </submittedName>
</protein>